<dbReference type="Proteomes" id="UP001179121">
    <property type="component" value="Chromosome"/>
</dbReference>
<feature type="compositionally biased region" description="Pro residues" evidence="1">
    <location>
        <begin position="397"/>
        <end position="407"/>
    </location>
</feature>
<evidence type="ECO:0000313" key="3">
    <source>
        <dbReference type="Proteomes" id="UP001179121"/>
    </source>
</evidence>
<name>A0AA86T3M9_9BACT</name>
<feature type="compositionally biased region" description="Low complexity" evidence="1">
    <location>
        <begin position="380"/>
        <end position="391"/>
    </location>
</feature>
<dbReference type="Gene3D" id="3.30.565.10">
    <property type="entry name" value="Histidine kinase-like ATPase, C-terminal domain"/>
    <property type="match status" value="1"/>
</dbReference>
<sequence length="529" mass="57627">MGETRVDLEHLLEDLRDAYPSSLEETILTEIIANSLDSGADRIALAADPASSTLTVIDNGSGMQRTAMRRYHDIASSTKVRGQGIGFAGVGIKLGLLVCEEVMTETRRGKTHVATRWHLASHHRAPWNWMPPPGLVGEQGTAVRLKLRTPLSPLLDPGFIEGALRRHFQPLLEPLFDSILAPHYPKGIAFEIDGRVIERHPAQAPDEAPLAIRMARRRKPSAVGYLLRQAAPLPEDQRGVAVSTLGKVIKRGWDWLGLTPSQSERITGVIEVPDLAASLTLNKGDFIRTGARGATYLAYRKAIQEAVSRQLETWGDARTGTPEASSRLMRPLERDLDRVLEELSDDFPLLASLVERKAGGQKRLPIKSGNLDLESNSFTAVATPPAGAGPTDSAIPDQPPATAPPPEQDAATTEPPSPSVPPPASTTLPGQGRSRAPMRYGLGIQFEDRPDDAELGRLVESTVWINQAHPAYRRALASRSVGYHISLAVALALAPLAVEPAQEHTFLTRFLAYWGQALEQPQGGRRRRR</sequence>
<reference evidence="2" key="1">
    <citation type="submission" date="2022-10" db="EMBL/GenBank/DDBJ databases">
        <authorList>
            <person name="Koch H."/>
        </authorList>
    </citation>
    <scope>NUCLEOTIDE SEQUENCE</scope>
    <source>
        <strain evidence="2">DNF</strain>
    </source>
</reference>
<feature type="region of interest" description="Disordered" evidence="1">
    <location>
        <begin position="380"/>
        <end position="437"/>
    </location>
</feature>
<dbReference type="InterPro" id="IPR036890">
    <property type="entry name" value="HATPase_C_sf"/>
</dbReference>
<feature type="compositionally biased region" description="Pro residues" evidence="1">
    <location>
        <begin position="415"/>
        <end position="424"/>
    </location>
</feature>
<dbReference type="GO" id="GO:0005524">
    <property type="term" value="F:ATP binding"/>
    <property type="evidence" value="ECO:0007669"/>
    <property type="project" value="UniProtKB-KW"/>
</dbReference>
<protein>
    <submittedName>
        <fullName evidence="2">ATP-binding protein</fullName>
    </submittedName>
</protein>
<keyword evidence="2" id="KW-0547">Nucleotide-binding</keyword>
<evidence type="ECO:0000256" key="1">
    <source>
        <dbReference type="SAM" id="MobiDB-lite"/>
    </source>
</evidence>
<gene>
    <name evidence="2" type="ORF">DNFV4_01793</name>
</gene>
<proteinExistence type="predicted"/>
<organism evidence="2 3">
    <name type="scientific">Nitrospira tepida</name>
    <dbReference type="NCBI Taxonomy" id="2973512"/>
    <lineage>
        <taxon>Bacteria</taxon>
        <taxon>Pseudomonadati</taxon>
        <taxon>Nitrospirota</taxon>
        <taxon>Nitrospiria</taxon>
        <taxon>Nitrospirales</taxon>
        <taxon>Nitrospiraceae</taxon>
        <taxon>Nitrospira</taxon>
    </lineage>
</organism>
<dbReference type="RefSeq" id="WP_289268296.1">
    <property type="nucleotide sequence ID" value="NZ_OX365700.1"/>
</dbReference>
<dbReference type="KEGG" id="nti:DNFV4_01793"/>
<keyword evidence="2" id="KW-0067">ATP-binding</keyword>
<accession>A0AA86T3M9</accession>
<evidence type="ECO:0000313" key="2">
    <source>
        <dbReference type="EMBL" id="CAI4031372.1"/>
    </source>
</evidence>
<dbReference type="Pfam" id="PF13589">
    <property type="entry name" value="HATPase_c_3"/>
    <property type="match status" value="1"/>
</dbReference>
<dbReference type="EMBL" id="OX365700">
    <property type="protein sequence ID" value="CAI4031372.1"/>
    <property type="molecule type" value="Genomic_DNA"/>
</dbReference>
<keyword evidence="3" id="KW-1185">Reference proteome</keyword>
<dbReference type="SUPFAM" id="SSF55874">
    <property type="entry name" value="ATPase domain of HSP90 chaperone/DNA topoisomerase II/histidine kinase"/>
    <property type="match status" value="1"/>
</dbReference>
<dbReference type="AlphaFoldDB" id="A0AA86T3M9"/>